<dbReference type="Pfam" id="PF03962">
    <property type="entry name" value="Mnd1"/>
    <property type="match status" value="1"/>
</dbReference>
<keyword evidence="1" id="KW-0175">Coiled coil</keyword>
<evidence type="ECO:0000313" key="5">
    <source>
        <dbReference type="Proteomes" id="UP000192927"/>
    </source>
</evidence>
<accession>A0A1W5CZB2</accession>
<dbReference type="InterPro" id="IPR011021">
    <property type="entry name" value="Arrestin-like_N"/>
</dbReference>
<evidence type="ECO:0000256" key="2">
    <source>
        <dbReference type="SAM" id="MobiDB-lite"/>
    </source>
</evidence>
<dbReference type="GO" id="GO:0006360">
    <property type="term" value="P:transcription by RNA polymerase I"/>
    <property type="evidence" value="ECO:0007669"/>
    <property type="project" value="InterPro"/>
</dbReference>
<reference evidence="5" key="1">
    <citation type="submission" date="2017-03" db="EMBL/GenBank/DDBJ databases">
        <authorList>
            <person name="Sharma R."/>
            <person name="Thines M."/>
        </authorList>
    </citation>
    <scope>NUCLEOTIDE SEQUENCE [LARGE SCALE GENOMIC DNA]</scope>
</reference>
<feature type="coiled-coil region" evidence="1">
    <location>
        <begin position="241"/>
        <end position="315"/>
    </location>
</feature>
<name>A0A1W5CZB2_9LECA</name>
<organism evidence="4 5">
    <name type="scientific">Lasallia pustulata</name>
    <dbReference type="NCBI Taxonomy" id="136370"/>
    <lineage>
        <taxon>Eukaryota</taxon>
        <taxon>Fungi</taxon>
        <taxon>Dikarya</taxon>
        <taxon>Ascomycota</taxon>
        <taxon>Pezizomycotina</taxon>
        <taxon>Lecanoromycetes</taxon>
        <taxon>OSLEUM clade</taxon>
        <taxon>Umbilicariomycetidae</taxon>
        <taxon>Umbilicariales</taxon>
        <taxon>Umbilicariaceae</taxon>
        <taxon>Lasallia</taxon>
    </lineage>
</organism>
<dbReference type="InterPro" id="IPR040453">
    <property type="entry name" value="Mnd1_HTH"/>
</dbReference>
<dbReference type="EMBL" id="FWEW01000977">
    <property type="protein sequence ID" value="SLM36223.1"/>
    <property type="molecule type" value="Genomic_DNA"/>
</dbReference>
<protein>
    <submittedName>
        <fullName evidence="4">Meiotic nuclear division protein 1</fullName>
    </submittedName>
</protein>
<feature type="region of interest" description="Disordered" evidence="2">
    <location>
        <begin position="639"/>
        <end position="664"/>
    </location>
</feature>
<dbReference type="Pfam" id="PF02752">
    <property type="entry name" value="Arrestin_C"/>
    <property type="match status" value="1"/>
</dbReference>
<dbReference type="AlphaFoldDB" id="A0A1W5CZB2"/>
<dbReference type="InterPro" id="IPR014752">
    <property type="entry name" value="Arrestin-like_C"/>
</dbReference>
<feature type="region of interest" description="Disordered" evidence="2">
    <location>
        <begin position="1085"/>
        <end position="1161"/>
    </location>
</feature>
<dbReference type="Pfam" id="PF00339">
    <property type="entry name" value="Arrestin_N"/>
    <property type="match status" value="1"/>
</dbReference>
<sequence>MRRTSPSDCFTDTEFTTGKQKRRVSVYDAVAGRVSSAGFIPATPFASRNRDTLSSTSLPAPPDEVLFRAKGAPERYQEDDFYWADRDLTPGRRLPDSDLLKAIHTYASDYYSRATADGGRGDFNSMDETALLSMAILLEESAKESLGDTGDLAFVEGEKDISGPDTGDAPKAGPPQAKQDVILHWIQKSLTVHNIKDLEKSLPAVASINAATVKEYLQALTDDGKLRVEKIGSGNWYWSFMSEEKKKRENILDKLREERAKADAAVEELEAKVKDASAARDEDGDEGRTELVETHAELQREVQALRAELATYSENDPMEVVRRKEEVEACQIRAGRWTDNIYVLEAYLREMSGGDREQIEGIRAMFYGNPPHSAALRLGPVALCFLCAFCQVARSTCRLTAPKSKAAWPASASPNMTRTANTASTSPTSPSLSPVARSLFSKFTSPFAPRARHFSDFHIRTDEPHRHYAPGDVVKGSVCLTVAKPLRVTHVVICLYGYVKVFKSHASPRDAIPRDGGFQGPGRGTRGSEYFGNGFASLFEYEVVLCGEGRLSPGSYEFGFELELPSKGLPSSIDFERGTITYMLTATLTRPTTITPTASCDRKIFLVETIDIARLHQPKPRVISLKPIPKRSRVNRHTKVAATKPNLQRATSSSNTGTEGRARSLDFVVPRTSDEAPQSPAPSEVSSASGTSISTVSFRVAATPSFARNATGSDVRSSIHSMADKTITATIELLRGGCLPGDVLPVQITVEHTKPIKSLQGVIMTLYRQGRIDSHPSIPLGSPQKGKKQEYEDLYPRSRTGLGGLSLSSAASSGLFRKDLCQTFAPLIIDPQSLNAVIKTSVRVPEDVFPTICGVPGAMISFKYYVEVVIDLGGKLAARQDRVLPRIGMTSVKPTYGYGEATTARLEAVEGVFYVTSGPSVLDTDQIRREKSVVDCLFEVVMGTRDSERKRVKKLEGCQAHDVTLAGDSEHNGLPDALVNQDNENLYNERGRYNDIYNGNQQYHWNEQHTTYQEEPPRAPTINPPVLDEDVDEKTRLRRAEQQLLPSAPPEDGEPSSLARAYLQPSAPEAFLLGDFYHNEHARASPSAPAYNAGPSAPSTDMAVPATVHEQHSEGPPTEASSQQTDDKQELERQRLQRAASAPDEYSDEEDGRPVGIRAQGQSIYRDTKGKYKEETPALMVLHTASEFRHIDTLGFEHE</sequence>
<keyword evidence="5" id="KW-1185">Reference proteome</keyword>
<evidence type="ECO:0000313" key="4">
    <source>
        <dbReference type="EMBL" id="SLM36223.1"/>
    </source>
</evidence>
<dbReference type="PANTHER" id="PTHR28054:SF1">
    <property type="entry name" value="RNA POLYMERASE I-SPECIFIC TRANSCRIPTION INITIATION FACTOR RRN10"/>
    <property type="match status" value="1"/>
</dbReference>
<proteinExistence type="predicted"/>
<dbReference type="SMART" id="SM01017">
    <property type="entry name" value="Arrestin_C"/>
    <property type="match status" value="1"/>
</dbReference>
<dbReference type="Proteomes" id="UP000192927">
    <property type="component" value="Unassembled WGS sequence"/>
</dbReference>
<feature type="region of interest" description="Disordered" evidence="2">
    <location>
        <begin position="671"/>
        <end position="690"/>
    </location>
</feature>
<dbReference type="InterPro" id="IPR011022">
    <property type="entry name" value="Arrestin_C-like"/>
</dbReference>
<dbReference type="PANTHER" id="PTHR28054">
    <property type="entry name" value="RNA POLYMERASE I-SPECIFIC TRANSCRIPTION INITIATION FACTOR RRN10"/>
    <property type="match status" value="1"/>
</dbReference>
<dbReference type="InterPro" id="IPR022793">
    <property type="entry name" value="Rrn10"/>
</dbReference>
<dbReference type="SUPFAM" id="SSF81296">
    <property type="entry name" value="E set domains"/>
    <property type="match status" value="1"/>
</dbReference>
<feature type="region of interest" description="Disordered" evidence="2">
    <location>
        <begin position="408"/>
        <end position="433"/>
    </location>
</feature>
<evidence type="ECO:0000259" key="3">
    <source>
        <dbReference type="SMART" id="SM01017"/>
    </source>
</evidence>
<feature type="compositionally biased region" description="Basic and acidic residues" evidence="2">
    <location>
        <begin position="1125"/>
        <end position="1135"/>
    </location>
</feature>
<evidence type="ECO:0000256" key="1">
    <source>
        <dbReference type="SAM" id="Coils"/>
    </source>
</evidence>
<dbReference type="InterPro" id="IPR014756">
    <property type="entry name" value="Ig_E-set"/>
</dbReference>
<feature type="domain" description="Arrestin C-terminal-like" evidence="3">
    <location>
        <begin position="723"/>
        <end position="887"/>
    </location>
</feature>
<feature type="compositionally biased region" description="Polar residues" evidence="2">
    <location>
        <begin position="645"/>
        <end position="658"/>
    </location>
</feature>
<dbReference type="Gene3D" id="2.60.40.640">
    <property type="match status" value="1"/>
</dbReference>